<keyword evidence="2" id="KW-1185">Reference proteome</keyword>
<dbReference type="EMBL" id="BMAO01012747">
    <property type="protein sequence ID" value="GFQ83642.1"/>
    <property type="molecule type" value="Genomic_DNA"/>
</dbReference>
<gene>
    <name evidence="1" type="ORF">TNCT_275641</name>
</gene>
<comment type="caution">
    <text evidence="1">The sequence shown here is derived from an EMBL/GenBank/DDBJ whole genome shotgun (WGS) entry which is preliminary data.</text>
</comment>
<organism evidence="1 2">
    <name type="scientific">Trichonephila clavata</name>
    <name type="common">Joro spider</name>
    <name type="synonym">Nephila clavata</name>
    <dbReference type="NCBI Taxonomy" id="2740835"/>
    <lineage>
        <taxon>Eukaryota</taxon>
        <taxon>Metazoa</taxon>
        <taxon>Ecdysozoa</taxon>
        <taxon>Arthropoda</taxon>
        <taxon>Chelicerata</taxon>
        <taxon>Arachnida</taxon>
        <taxon>Araneae</taxon>
        <taxon>Araneomorphae</taxon>
        <taxon>Entelegynae</taxon>
        <taxon>Araneoidea</taxon>
        <taxon>Nephilidae</taxon>
        <taxon>Trichonephila</taxon>
    </lineage>
</organism>
<sequence length="85" mass="9308">MPMHSHTPTKVLPHPLGPQSHCTFPRTSCISPSSVRDRLSRSGVPTTGRARHRLPYKSALPPPAIRTGCCLRAGAEHDSNPYPWS</sequence>
<accession>A0A8X6HY13</accession>
<dbReference type="Proteomes" id="UP000887116">
    <property type="component" value="Unassembled WGS sequence"/>
</dbReference>
<reference evidence="1" key="1">
    <citation type="submission" date="2020-07" db="EMBL/GenBank/DDBJ databases">
        <title>Multicomponent nature underlies the extraordinary mechanical properties of spider dragline silk.</title>
        <authorList>
            <person name="Kono N."/>
            <person name="Nakamura H."/>
            <person name="Mori M."/>
            <person name="Yoshida Y."/>
            <person name="Ohtoshi R."/>
            <person name="Malay A.D."/>
            <person name="Moran D.A.P."/>
            <person name="Tomita M."/>
            <person name="Numata K."/>
            <person name="Arakawa K."/>
        </authorList>
    </citation>
    <scope>NUCLEOTIDE SEQUENCE</scope>
</reference>
<name>A0A8X6HY13_TRICU</name>
<evidence type="ECO:0000313" key="2">
    <source>
        <dbReference type="Proteomes" id="UP000887116"/>
    </source>
</evidence>
<proteinExistence type="predicted"/>
<protein>
    <submittedName>
        <fullName evidence="1">Uncharacterized protein</fullName>
    </submittedName>
</protein>
<dbReference type="AlphaFoldDB" id="A0A8X6HY13"/>
<dbReference type="OrthoDB" id="10465837at2759"/>
<evidence type="ECO:0000313" key="1">
    <source>
        <dbReference type="EMBL" id="GFQ83642.1"/>
    </source>
</evidence>